<dbReference type="InterPro" id="IPR017972">
    <property type="entry name" value="Cyt_P450_CS"/>
</dbReference>
<dbReference type="GeneID" id="92079384"/>
<evidence type="ECO:0000256" key="6">
    <source>
        <dbReference type="RuleBase" id="RU000461"/>
    </source>
</evidence>
<dbReference type="RefSeq" id="XP_066698720.1">
    <property type="nucleotide sequence ID" value="XM_066846322.1"/>
</dbReference>
<organism evidence="7 8">
    <name type="scientific">Apiospora aurea</name>
    <dbReference type="NCBI Taxonomy" id="335848"/>
    <lineage>
        <taxon>Eukaryota</taxon>
        <taxon>Fungi</taxon>
        <taxon>Dikarya</taxon>
        <taxon>Ascomycota</taxon>
        <taxon>Pezizomycotina</taxon>
        <taxon>Sordariomycetes</taxon>
        <taxon>Xylariomycetidae</taxon>
        <taxon>Amphisphaeriales</taxon>
        <taxon>Apiosporaceae</taxon>
        <taxon>Apiospora</taxon>
    </lineage>
</organism>
<keyword evidence="8" id="KW-1185">Reference proteome</keyword>
<comment type="cofactor">
    <cofactor evidence="1">
        <name>heme</name>
        <dbReference type="ChEBI" id="CHEBI:30413"/>
    </cofactor>
</comment>
<name>A0ABR1Q9Z6_9PEZI</name>
<dbReference type="PANTHER" id="PTHR24305">
    <property type="entry name" value="CYTOCHROME P450"/>
    <property type="match status" value="1"/>
</dbReference>
<keyword evidence="6" id="KW-0503">Monooxygenase</keyword>
<evidence type="ECO:0000256" key="3">
    <source>
        <dbReference type="ARBA" id="ARBA00022617"/>
    </source>
</evidence>
<keyword evidence="4 6" id="KW-0479">Metal-binding</keyword>
<dbReference type="Pfam" id="PF00067">
    <property type="entry name" value="p450"/>
    <property type="match status" value="1"/>
</dbReference>
<dbReference type="Gene3D" id="1.10.630.10">
    <property type="entry name" value="Cytochrome P450"/>
    <property type="match status" value="1"/>
</dbReference>
<sequence length="266" mass="30571">MRMRSKSTESVEIGKTRIHRRHLLDAPDYFEHILPAESPTPDPDEARHLEQIAFQLLMAGFEPIANRFYAFVLLLLQEPDAYARLVAEVRATFDSYADITTSSAAKLPYVDATIQESFRMMTTTPSGSPRTSPGAVVDGTYIAKGITCQMSQFAAARSPRHFRDPQLFRPERWLPRRDPRHDPRYAADDLGCFFPFNLGPRQCVGRESAWPQMRLFLAKVLWTFDLEPPPSGPDHHRRLPVFDSDFAMLGMWEKPELHVRFRPVNR</sequence>
<protein>
    <submittedName>
        <fullName evidence="7">Cytochrome P450</fullName>
    </submittedName>
</protein>
<dbReference type="EMBL" id="JAQQWE010000006">
    <property type="protein sequence ID" value="KAK7949214.1"/>
    <property type="molecule type" value="Genomic_DNA"/>
</dbReference>
<comment type="caution">
    <text evidence="7">The sequence shown here is derived from an EMBL/GenBank/DDBJ whole genome shotgun (WGS) entry which is preliminary data.</text>
</comment>
<evidence type="ECO:0000256" key="5">
    <source>
        <dbReference type="ARBA" id="ARBA00023004"/>
    </source>
</evidence>
<keyword evidence="3 6" id="KW-0349">Heme</keyword>
<evidence type="ECO:0000256" key="4">
    <source>
        <dbReference type="ARBA" id="ARBA00022723"/>
    </source>
</evidence>
<dbReference type="InterPro" id="IPR036396">
    <property type="entry name" value="Cyt_P450_sf"/>
</dbReference>
<keyword evidence="6" id="KW-0560">Oxidoreductase</keyword>
<dbReference type="InterPro" id="IPR002401">
    <property type="entry name" value="Cyt_P450_E_grp-I"/>
</dbReference>
<dbReference type="SUPFAM" id="SSF48264">
    <property type="entry name" value="Cytochrome P450"/>
    <property type="match status" value="1"/>
</dbReference>
<proteinExistence type="inferred from homology"/>
<dbReference type="InterPro" id="IPR050121">
    <property type="entry name" value="Cytochrome_P450_monoxygenase"/>
</dbReference>
<gene>
    <name evidence="7" type="ORF">PG986_010100</name>
</gene>
<evidence type="ECO:0000256" key="2">
    <source>
        <dbReference type="ARBA" id="ARBA00010617"/>
    </source>
</evidence>
<evidence type="ECO:0000256" key="1">
    <source>
        <dbReference type="ARBA" id="ARBA00001971"/>
    </source>
</evidence>
<dbReference type="InterPro" id="IPR001128">
    <property type="entry name" value="Cyt_P450"/>
</dbReference>
<dbReference type="PRINTS" id="PR00463">
    <property type="entry name" value="EP450I"/>
</dbReference>
<reference evidence="7 8" key="1">
    <citation type="submission" date="2023-01" db="EMBL/GenBank/DDBJ databases">
        <title>Analysis of 21 Apiospora genomes using comparative genomics revels a genus with tremendous synthesis potential of carbohydrate active enzymes and secondary metabolites.</title>
        <authorList>
            <person name="Sorensen T."/>
        </authorList>
    </citation>
    <scope>NUCLEOTIDE SEQUENCE [LARGE SCALE GENOMIC DNA]</scope>
    <source>
        <strain evidence="7 8">CBS 24483</strain>
    </source>
</reference>
<evidence type="ECO:0000313" key="7">
    <source>
        <dbReference type="EMBL" id="KAK7949214.1"/>
    </source>
</evidence>
<dbReference type="PANTHER" id="PTHR24305:SF210">
    <property type="entry name" value="CYTOCHROME P450 MONOOXYGENASE ASQL-RELATED"/>
    <property type="match status" value="1"/>
</dbReference>
<keyword evidence="5 6" id="KW-0408">Iron</keyword>
<comment type="similarity">
    <text evidence="2 6">Belongs to the cytochrome P450 family.</text>
</comment>
<evidence type="ECO:0000313" key="8">
    <source>
        <dbReference type="Proteomes" id="UP001391051"/>
    </source>
</evidence>
<dbReference type="PROSITE" id="PS00086">
    <property type="entry name" value="CYTOCHROME_P450"/>
    <property type="match status" value="1"/>
</dbReference>
<accession>A0ABR1Q9Z6</accession>
<dbReference type="Proteomes" id="UP001391051">
    <property type="component" value="Unassembled WGS sequence"/>
</dbReference>